<dbReference type="GeneID" id="66079716"/>
<dbReference type="Proteomes" id="UP001049176">
    <property type="component" value="Chromosome 6"/>
</dbReference>
<dbReference type="EMBL" id="CM032186">
    <property type="protein sequence ID" value="KAG7091621.1"/>
    <property type="molecule type" value="Genomic_DNA"/>
</dbReference>
<organism evidence="2 3">
    <name type="scientific">Marasmius oreades</name>
    <name type="common">fairy-ring Marasmius</name>
    <dbReference type="NCBI Taxonomy" id="181124"/>
    <lineage>
        <taxon>Eukaryota</taxon>
        <taxon>Fungi</taxon>
        <taxon>Dikarya</taxon>
        <taxon>Basidiomycota</taxon>
        <taxon>Agaricomycotina</taxon>
        <taxon>Agaricomycetes</taxon>
        <taxon>Agaricomycetidae</taxon>
        <taxon>Agaricales</taxon>
        <taxon>Marasmiineae</taxon>
        <taxon>Marasmiaceae</taxon>
        <taxon>Marasmius</taxon>
    </lineage>
</organism>
<feature type="compositionally biased region" description="Basic residues" evidence="1">
    <location>
        <begin position="34"/>
        <end position="43"/>
    </location>
</feature>
<comment type="caution">
    <text evidence="2">The sequence shown here is derived from an EMBL/GenBank/DDBJ whole genome shotgun (WGS) entry which is preliminary data.</text>
</comment>
<proteinExistence type="predicted"/>
<evidence type="ECO:0000313" key="3">
    <source>
        <dbReference type="Proteomes" id="UP001049176"/>
    </source>
</evidence>
<dbReference type="KEGG" id="more:E1B28_010640"/>
<keyword evidence="3" id="KW-1185">Reference proteome</keyword>
<feature type="region of interest" description="Disordered" evidence="1">
    <location>
        <begin position="98"/>
        <end position="147"/>
    </location>
</feature>
<feature type="compositionally biased region" description="Basic and acidic residues" evidence="1">
    <location>
        <begin position="1"/>
        <end position="15"/>
    </location>
</feature>
<evidence type="ECO:0000313" key="2">
    <source>
        <dbReference type="EMBL" id="KAG7091621.1"/>
    </source>
</evidence>
<dbReference type="RefSeq" id="XP_043008091.1">
    <property type="nucleotide sequence ID" value="XM_043155619.1"/>
</dbReference>
<protein>
    <submittedName>
        <fullName evidence="2">Uncharacterized protein</fullName>
    </submittedName>
</protein>
<dbReference type="AlphaFoldDB" id="A0A9P7USW8"/>
<dbReference type="OrthoDB" id="3257623at2759"/>
<gene>
    <name evidence="2" type="ORF">E1B28_010640</name>
</gene>
<feature type="compositionally biased region" description="Basic residues" evidence="1">
    <location>
        <begin position="128"/>
        <end position="137"/>
    </location>
</feature>
<name>A0A9P7USW8_9AGAR</name>
<accession>A0A9P7USW8</accession>
<sequence>MDKKLLEDIEAKGMDDTGGSDNSDVPVVDLTAHVMKRPGHRSQPHYTTEPERTNMGLSSCAEAESDLPELRDILNMDEERRGMKRERKPNKLYEGWWRHADDQDNDLNTEAGMEADLDSLATSALQKPKNKSRKHKQDGKNTPGTHA</sequence>
<evidence type="ECO:0000256" key="1">
    <source>
        <dbReference type="SAM" id="MobiDB-lite"/>
    </source>
</evidence>
<reference evidence="2" key="1">
    <citation type="journal article" date="2021" name="Genome Biol. Evol.">
        <title>The assembled and annotated genome of the fairy-ring fungus Marasmius oreades.</title>
        <authorList>
            <person name="Hiltunen M."/>
            <person name="Ament-Velasquez S.L."/>
            <person name="Johannesson H."/>
        </authorList>
    </citation>
    <scope>NUCLEOTIDE SEQUENCE</scope>
    <source>
        <strain evidence="2">03SP1</strain>
    </source>
</reference>
<feature type="compositionally biased region" description="Acidic residues" evidence="1">
    <location>
        <begin position="103"/>
        <end position="117"/>
    </location>
</feature>
<feature type="region of interest" description="Disordered" evidence="1">
    <location>
        <begin position="1"/>
        <end position="55"/>
    </location>
</feature>